<dbReference type="InterPro" id="IPR050750">
    <property type="entry name" value="C5-MTase"/>
</dbReference>
<dbReference type="RefSeq" id="WP_175380800.1">
    <property type="nucleotide sequence ID" value="NZ_CBCRYD010000020.1"/>
</dbReference>
<keyword evidence="3 6" id="KW-0808">Transferase</keyword>
<dbReference type="Gene3D" id="3.90.120.10">
    <property type="entry name" value="DNA Methylase, subunit A, domain 2"/>
    <property type="match status" value="1"/>
</dbReference>
<dbReference type="Proteomes" id="UP000577724">
    <property type="component" value="Unassembled WGS sequence"/>
</dbReference>
<reference evidence="7 8" key="1">
    <citation type="submission" date="2020-05" db="EMBL/GenBank/DDBJ databases">
        <title>Genome Sequencing of Type Strains.</title>
        <authorList>
            <person name="Lemaire J.F."/>
            <person name="Inderbitzin P."/>
            <person name="Gregorio O.A."/>
            <person name="Collins S.B."/>
            <person name="Wespe N."/>
            <person name="Knight-Connoni V."/>
        </authorList>
    </citation>
    <scope>NUCLEOTIDE SEQUENCE [LARGE SCALE GENOMIC DNA]</scope>
    <source>
        <strain evidence="7 8">DSM 19942</strain>
    </source>
</reference>
<evidence type="ECO:0000256" key="4">
    <source>
        <dbReference type="ARBA" id="ARBA00022691"/>
    </source>
</evidence>
<dbReference type="InterPro" id="IPR029063">
    <property type="entry name" value="SAM-dependent_MTases_sf"/>
</dbReference>
<dbReference type="PANTHER" id="PTHR46098:SF1">
    <property type="entry name" value="TRNA (CYTOSINE(38)-C(5))-METHYLTRANSFERASE"/>
    <property type="match status" value="1"/>
</dbReference>
<feature type="active site" evidence="6">
    <location>
        <position position="202"/>
    </location>
</feature>
<proteinExistence type="inferred from homology"/>
<dbReference type="PANTHER" id="PTHR46098">
    <property type="entry name" value="TRNA (CYTOSINE(38)-C(5))-METHYLTRANSFERASE"/>
    <property type="match status" value="1"/>
</dbReference>
<dbReference type="SUPFAM" id="SSF53335">
    <property type="entry name" value="S-adenosyl-L-methionine-dependent methyltransferases"/>
    <property type="match status" value="1"/>
</dbReference>
<dbReference type="GeneID" id="97129583"/>
<dbReference type="Pfam" id="PF00145">
    <property type="entry name" value="DNA_methylase"/>
    <property type="match status" value="1"/>
</dbReference>
<evidence type="ECO:0000256" key="3">
    <source>
        <dbReference type="ARBA" id="ARBA00022679"/>
    </source>
</evidence>
<dbReference type="Gene3D" id="3.40.50.150">
    <property type="entry name" value="Vaccinia Virus protein VP39"/>
    <property type="match status" value="1"/>
</dbReference>
<dbReference type="GO" id="GO:0008168">
    <property type="term" value="F:methyltransferase activity"/>
    <property type="evidence" value="ECO:0007669"/>
    <property type="project" value="UniProtKB-KW"/>
</dbReference>
<dbReference type="GO" id="GO:0032259">
    <property type="term" value="P:methylation"/>
    <property type="evidence" value="ECO:0007669"/>
    <property type="project" value="UniProtKB-KW"/>
</dbReference>
<comment type="similarity">
    <text evidence="6">Belongs to the class I-like SAM-binding methyltransferase superfamily. C5-methyltransferase family.</text>
</comment>
<keyword evidence="8" id="KW-1185">Reference proteome</keyword>
<evidence type="ECO:0000313" key="7">
    <source>
        <dbReference type="EMBL" id="NUU52990.1"/>
    </source>
</evidence>
<dbReference type="EMBL" id="JABMCC010000089">
    <property type="protein sequence ID" value="NUU52990.1"/>
    <property type="molecule type" value="Genomic_DNA"/>
</dbReference>
<evidence type="ECO:0000256" key="1">
    <source>
        <dbReference type="ARBA" id="ARBA00011975"/>
    </source>
</evidence>
<accession>A0ABX2MIN8</accession>
<keyword evidence="2 6" id="KW-0489">Methyltransferase</keyword>
<evidence type="ECO:0000256" key="5">
    <source>
        <dbReference type="ARBA" id="ARBA00022747"/>
    </source>
</evidence>
<dbReference type="InterPro" id="IPR001525">
    <property type="entry name" value="C5_MeTfrase"/>
</dbReference>
<name>A0ABX2MIN8_9BACL</name>
<comment type="caution">
    <text evidence="7">The sequence shown here is derived from an EMBL/GenBank/DDBJ whole genome shotgun (WGS) entry which is preliminary data.</text>
</comment>
<dbReference type="PROSITE" id="PS51679">
    <property type="entry name" value="SAM_MT_C5"/>
    <property type="match status" value="1"/>
</dbReference>
<evidence type="ECO:0000256" key="2">
    <source>
        <dbReference type="ARBA" id="ARBA00022603"/>
    </source>
</evidence>
<evidence type="ECO:0000256" key="6">
    <source>
        <dbReference type="PROSITE-ProRule" id="PRU01016"/>
    </source>
</evidence>
<keyword evidence="5" id="KW-0680">Restriction system</keyword>
<protein>
    <recommendedName>
        <fullName evidence="1">DNA (cytosine-5-)-methyltransferase</fullName>
        <ecNumber evidence="1">2.1.1.37</ecNumber>
    </recommendedName>
</protein>
<sequence length="470" mass="53523">MNLVMKKVYKVTEKALKPRVWIYSLVCESAGFLPGQKLYISTDQNANEIIVQNQPVTEDDHVVHVSSKRTSKGAQRPIVDTAKESYRSIIDVDHKVEMCVYKDNDLSRVIIKPLEFSLFKKESMVRTNDERISTFTICSGAGFVTSAFQDSGYFSSVGAIELDEDSGAVYRHNFPSTFLFSGDLLDCNTVTEADVTVVTLPCNEASPLGNHEEGTFNNLSLAASELIRATKCRAIFFENVNDFYKTSAYQTLKELLSDEFPFWKESHIEAIDFGSIARRSRTYVVAVRTEEDFTNFSFPKPPERIRRKKLKEYLDGKHVAQHWKPLENFMDSFKAKADKNNSWKDRSLSKTFVDPQVTEIQCIPKRYRAQSASSTYLVSEDKQSFRFLTIAEIRKILSVPDWFEYPDYISETRKYEMIGQSVDCRVIKSIANNIAAMFFKGLRALQASSLPGVRNNAVTENSEGQLGYIF</sequence>
<organism evidence="7 8">
    <name type="scientific">Paenibacillus taichungensis</name>
    <dbReference type="NCBI Taxonomy" id="484184"/>
    <lineage>
        <taxon>Bacteria</taxon>
        <taxon>Bacillati</taxon>
        <taxon>Bacillota</taxon>
        <taxon>Bacilli</taxon>
        <taxon>Bacillales</taxon>
        <taxon>Paenibacillaceae</taxon>
        <taxon>Paenibacillus</taxon>
    </lineage>
</organism>
<gene>
    <name evidence="7" type="ORF">HP548_02625</name>
</gene>
<dbReference type="EC" id="2.1.1.37" evidence="1"/>
<keyword evidence="4 6" id="KW-0949">S-adenosyl-L-methionine</keyword>
<evidence type="ECO:0000313" key="8">
    <source>
        <dbReference type="Proteomes" id="UP000577724"/>
    </source>
</evidence>